<evidence type="ECO:0000313" key="1">
    <source>
        <dbReference type="EMBL" id="TWG85307.1"/>
    </source>
</evidence>
<name>A0A562BJ40_9BURK</name>
<evidence type="ECO:0000313" key="2">
    <source>
        <dbReference type="Proteomes" id="UP000318141"/>
    </source>
</evidence>
<dbReference type="OrthoDB" id="9977570at2"/>
<accession>A0A562BJ40</accession>
<protein>
    <submittedName>
        <fullName evidence="1">Uncharacterized protein</fullName>
    </submittedName>
</protein>
<sequence length="59" mass="6624">MKVLMSPRVRVLKRDPNAAQALREFIATAKLNEPREIRAADPRGPGELRFKVKLVPSQG</sequence>
<proteinExistence type="predicted"/>
<dbReference type="EMBL" id="VLJN01000019">
    <property type="protein sequence ID" value="TWG85307.1"/>
    <property type="molecule type" value="Genomic_DNA"/>
</dbReference>
<keyword evidence="2" id="KW-1185">Reference proteome</keyword>
<dbReference type="Proteomes" id="UP000318141">
    <property type="component" value="Unassembled WGS sequence"/>
</dbReference>
<reference evidence="1 2" key="1">
    <citation type="submission" date="2019-07" db="EMBL/GenBank/DDBJ databases">
        <title>Genome sequencing of lignin-degrading bacterial isolates.</title>
        <authorList>
            <person name="Gladden J."/>
        </authorList>
    </citation>
    <scope>NUCLEOTIDE SEQUENCE [LARGE SCALE GENOMIC DNA]</scope>
    <source>
        <strain evidence="1 2">J11</strain>
    </source>
</reference>
<gene>
    <name evidence="1" type="ORF">L602_002600000700</name>
</gene>
<dbReference type="AlphaFoldDB" id="A0A562BJ40"/>
<organism evidence="1 2">
    <name type="scientific">Cupriavidus gilardii J11</name>
    <dbReference type="NCBI Taxonomy" id="936133"/>
    <lineage>
        <taxon>Bacteria</taxon>
        <taxon>Pseudomonadati</taxon>
        <taxon>Pseudomonadota</taxon>
        <taxon>Betaproteobacteria</taxon>
        <taxon>Burkholderiales</taxon>
        <taxon>Burkholderiaceae</taxon>
        <taxon>Cupriavidus</taxon>
    </lineage>
</organism>
<comment type="caution">
    <text evidence="1">The sequence shown here is derived from an EMBL/GenBank/DDBJ whole genome shotgun (WGS) entry which is preliminary data.</text>
</comment>